<dbReference type="Pfam" id="PF03884">
    <property type="entry name" value="YacG"/>
    <property type="match status" value="1"/>
</dbReference>
<dbReference type="Proteomes" id="UP000613255">
    <property type="component" value="Unassembled WGS sequence"/>
</dbReference>
<keyword evidence="2" id="KW-0862">Zinc</keyword>
<name>A0A934M248_9RHOB</name>
<dbReference type="GO" id="GO:0006355">
    <property type="term" value="P:regulation of DNA-templated transcription"/>
    <property type="evidence" value="ECO:0007669"/>
    <property type="project" value="InterPro"/>
</dbReference>
<organism evidence="3 4">
    <name type="scientific">Pontibaca salina</name>
    <dbReference type="NCBI Taxonomy" id="2795731"/>
    <lineage>
        <taxon>Bacteria</taxon>
        <taxon>Pseudomonadati</taxon>
        <taxon>Pseudomonadota</taxon>
        <taxon>Alphaproteobacteria</taxon>
        <taxon>Rhodobacterales</taxon>
        <taxon>Roseobacteraceae</taxon>
        <taxon>Pontibaca</taxon>
    </lineage>
</organism>
<sequence length="61" mass="7021">MKCPLCQTPTDRNWRPFCSASCADLDLVKWLRGSYAIASHEPEDIEQAQQQLCERLDKPNL</sequence>
<keyword evidence="4" id="KW-1185">Reference proteome</keyword>
<evidence type="ECO:0000313" key="3">
    <source>
        <dbReference type="EMBL" id="MBI6628439.1"/>
    </source>
</evidence>
<dbReference type="RefSeq" id="WP_198684457.1">
    <property type="nucleotide sequence ID" value="NZ_JAEIJD010000001.1"/>
</dbReference>
<gene>
    <name evidence="3" type="primary">yacG</name>
    <name evidence="3" type="ORF">JAO82_00965</name>
</gene>
<proteinExistence type="predicted"/>
<dbReference type="Gene3D" id="3.30.50.10">
    <property type="entry name" value="Erythroid Transcription Factor GATA-1, subunit A"/>
    <property type="match status" value="1"/>
</dbReference>
<dbReference type="EMBL" id="JAEIJD010000001">
    <property type="protein sequence ID" value="MBI6628439.1"/>
    <property type="molecule type" value="Genomic_DNA"/>
</dbReference>
<dbReference type="AlphaFoldDB" id="A0A934M248"/>
<dbReference type="InterPro" id="IPR005584">
    <property type="entry name" value="DNA_gyrase_inhibitor_YacG"/>
</dbReference>
<evidence type="ECO:0000313" key="4">
    <source>
        <dbReference type="Proteomes" id="UP000613255"/>
    </source>
</evidence>
<dbReference type="PANTHER" id="PTHR36150:SF1">
    <property type="entry name" value="DNA GYRASE INHIBITOR YACG"/>
    <property type="match status" value="1"/>
</dbReference>
<dbReference type="GO" id="GO:0008270">
    <property type="term" value="F:zinc ion binding"/>
    <property type="evidence" value="ECO:0007669"/>
    <property type="project" value="InterPro"/>
</dbReference>
<protein>
    <submittedName>
        <fullName evidence="3">DNA gyrase inhibitor YacG</fullName>
    </submittedName>
</protein>
<comment type="caution">
    <text evidence="3">The sequence shown here is derived from an EMBL/GenBank/DDBJ whole genome shotgun (WGS) entry which is preliminary data.</text>
</comment>
<accession>A0A934M248</accession>
<evidence type="ECO:0000256" key="1">
    <source>
        <dbReference type="ARBA" id="ARBA00022723"/>
    </source>
</evidence>
<dbReference type="SUPFAM" id="SSF57716">
    <property type="entry name" value="Glucocorticoid receptor-like (DNA-binding domain)"/>
    <property type="match status" value="1"/>
</dbReference>
<keyword evidence="1" id="KW-0479">Metal-binding</keyword>
<dbReference type="InterPro" id="IPR013088">
    <property type="entry name" value="Znf_NHR/GATA"/>
</dbReference>
<reference evidence="3" key="1">
    <citation type="submission" date="2020-12" db="EMBL/GenBank/DDBJ databases">
        <title>Pontibaca salina gen. nov., sp. nov., isolated from marine sediment.</title>
        <authorList>
            <person name="Bo J."/>
            <person name="Wang S."/>
            <person name="Song X."/>
            <person name="Du Z."/>
        </authorList>
    </citation>
    <scope>NUCLEOTIDE SEQUENCE</scope>
    <source>
        <strain evidence="3">S1109L</strain>
    </source>
</reference>
<dbReference type="PANTHER" id="PTHR36150">
    <property type="entry name" value="DNA GYRASE INHIBITOR YACG"/>
    <property type="match status" value="1"/>
</dbReference>
<evidence type="ECO:0000256" key="2">
    <source>
        <dbReference type="ARBA" id="ARBA00022833"/>
    </source>
</evidence>